<accession>A0AAD2JLN1</accession>
<feature type="region of interest" description="Disordered" evidence="1">
    <location>
        <begin position="1"/>
        <end position="37"/>
    </location>
</feature>
<proteinExistence type="predicted"/>
<feature type="region of interest" description="Disordered" evidence="1">
    <location>
        <begin position="78"/>
        <end position="103"/>
    </location>
</feature>
<keyword evidence="3" id="KW-1185">Reference proteome</keyword>
<evidence type="ECO:0000313" key="3">
    <source>
        <dbReference type="Proteomes" id="UP001295423"/>
    </source>
</evidence>
<evidence type="ECO:0000256" key="1">
    <source>
        <dbReference type="SAM" id="MobiDB-lite"/>
    </source>
</evidence>
<comment type="caution">
    <text evidence="2">The sequence shown here is derived from an EMBL/GenBank/DDBJ whole genome shotgun (WGS) entry which is preliminary data.</text>
</comment>
<dbReference type="AlphaFoldDB" id="A0AAD2JLN1"/>
<sequence length="185" mass="20901">MAPAEDKRENEERAIKRDHHPVALEFPGANIDPTADVDDDWTISSDVIPLSISKSQSSSEQIKHPSLEVFDEDDDWRSMSSDATTIPPCLSTTSSKSNPNQKLNVPSIDEATIYKLSRTMLRSARTRAMVLKNVYPDMRRRGLKLPGKKGKRFSWTSRNTRIALLKANRSLYKKPSDFLRASLRG</sequence>
<feature type="compositionally biased region" description="Basic and acidic residues" evidence="1">
    <location>
        <begin position="1"/>
        <end position="15"/>
    </location>
</feature>
<dbReference type="EMBL" id="CAKOGP040002092">
    <property type="protein sequence ID" value="CAJ1961974.1"/>
    <property type="molecule type" value="Genomic_DNA"/>
</dbReference>
<organism evidence="2 3">
    <name type="scientific">Cylindrotheca closterium</name>
    <dbReference type="NCBI Taxonomy" id="2856"/>
    <lineage>
        <taxon>Eukaryota</taxon>
        <taxon>Sar</taxon>
        <taxon>Stramenopiles</taxon>
        <taxon>Ochrophyta</taxon>
        <taxon>Bacillariophyta</taxon>
        <taxon>Bacillariophyceae</taxon>
        <taxon>Bacillariophycidae</taxon>
        <taxon>Bacillariales</taxon>
        <taxon>Bacillariaceae</taxon>
        <taxon>Cylindrotheca</taxon>
    </lineage>
</organism>
<evidence type="ECO:0000313" key="2">
    <source>
        <dbReference type="EMBL" id="CAJ1961974.1"/>
    </source>
</evidence>
<protein>
    <submittedName>
        <fullName evidence="2">Uncharacterized protein</fullName>
    </submittedName>
</protein>
<dbReference type="Proteomes" id="UP001295423">
    <property type="component" value="Unassembled WGS sequence"/>
</dbReference>
<gene>
    <name evidence="2" type="ORF">CYCCA115_LOCUS19464</name>
</gene>
<name>A0AAD2JLN1_9STRA</name>
<reference evidence="2" key="1">
    <citation type="submission" date="2023-08" db="EMBL/GenBank/DDBJ databases">
        <authorList>
            <person name="Audoor S."/>
            <person name="Bilcke G."/>
        </authorList>
    </citation>
    <scope>NUCLEOTIDE SEQUENCE</scope>
</reference>